<accession>A0A7G5CBC7</accession>
<evidence type="ECO:0000256" key="1">
    <source>
        <dbReference type="SAM" id="SignalP"/>
    </source>
</evidence>
<evidence type="ECO:0000313" key="3">
    <source>
        <dbReference type="Proteomes" id="UP000515744"/>
    </source>
</evidence>
<feature type="signal peptide" evidence="1">
    <location>
        <begin position="1"/>
        <end position="22"/>
    </location>
</feature>
<keyword evidence="1" id="KW-0732">Signal</keyword>
<dbReference type="Proteomes" id="UP000515744">
    <property type="component" value="Chromosome"/>
</dbReference>
<sequence>MLSITVLLTGCFATMFSGSTQAIQMKVVDDNGDLIEKVRCIVHDPSGMSHSITSNPGVVVIQRGSGSLFVDCKKAGYKQLNVMVGESFNKVVLLNLLWWPGFVIDTVTGAYKQYPSHYVVTMEESGS</sequence>
<evidence type="ECO:0008006" key="4">
    <source>
        <dbReference type="Google" id="ProtNLM"/>
    </source>
</evidence>
<reference evidence="2" key="1">
    <citation type="journal article" date="2020" name="Mol. Biol. Evol.">
        <title>Life and death of selfish genes: comparative genomics reveals the dynamic evolution of cytoplasmic incompatibility.</title>
        <authorList>
            <person name="Martinez J."/>
            <person name="Klasson L."/>
            <person name="Welch J."/>
            <person name="Jiggins F.M."/>
        </authorList>
    </citation>
    <scope>NUCLEOTIDE SEQUENCE [LARGE SCALE GENOMIC DNA]</scope>
    <source>
        <strain evidence="2">WStv</strain>
    </source>
</reference>
<dbReference type="EMBL" id="CP050531">
    <property type="protein sequence ID" value="QMV46511.1"/>
    <property type="molecule type" value="Genomic_DNA"/>
</dbReference>
<feature type="chain" id="PRO_5028856913" description="Lipoprotein" evidence="1">
    <location>
        <begin position="23"/>
        <end position="127"/>
    </location>
</feature>
<dbReference type="AlphaFoldDB" id="A0A7G5CBC7"/>
<protein>
    <recommendedName>
        <fullName evidence="4">Lipoprotein</fullName>
    </recommendedName>
</protein>
<evidence type="ECO:0000313" key="2">
    <source>
        <dbReference type="EMBL" id="QMV46511.1"/>
    </source>
</evidence>
<gene>
    <name evidence="2" type="ORF">HC358_01925</name>
</gene>
<organism evidence="2 3">
    <name type="scientific">Wolbachia pipientis</name>
    <dbReference type="NCBI Taxonomy" id="955"/>
    <lineage>
        <taxon>Bacteria</taxon>
        <taxon>Pseudomonadati</taxon>
        <taxon>Pseudomonadota</taxon>
        <taxon>Alphaproteobacteria</taxon>
        <taxon>Rickettsiales</taxon>
        <taxon>Anaplasmataceae</taxon>
        <taxon>Wolbachieae</taxon>
        <taxon>Wolbachia</taxon>
    </lineage>
</organism>
<proteinExistence type="predicted"/>
<name>A0A7G5CBC7_WOLPI</name>